<evidence type="ECO:0000256" key="1">
    <source>
        <dbReference type="ARBA" id="ARBA00004141"/>
    </source>
</evidence>
<dbReference type="GO" id="GO:0005886">
    <property type="term" value="C:plasma membrane"/>
    <property type="evidence" value="ECO:0007669"/>
    <property type="project" value="TreeGrafter"/>
</dbReference>
<dbReference type="PROSITE" id="PS00221">
    <property type="entry name" value="MIP"/>
    <property type="match status" value="1"/>
</dbReference>
<organism evidence="11">
    <name type="scientific">Grifola frondosa</name>
    <name type="common">Maitake</name>
    <name type="synonym">Polyporus frondosus</name>
    <dbReference type="NCBI Taxonomy" id="5627"/>
    <lineage>
        <taxon>Eukaryota</taxon>
        <taxon>Fungi</taxon>
        <taxon>Dikarya</taxon>
        <taxon>Basidiomycota</taxon>
        <taxon>Agaricomycotina</taxon>
        <taxon>Agaricomycetes</taxon>
        <taxon>Polyporales</taxon>
        <taxon>Grifolaceae</taxon>
        <taxon>Grifola</taxon>
    </lineage>
</organism>
<dbReference type="PANTHER" id="PTHR43829:SF14">
    <property type="entry name" value="AQUAPORIN 3"/>
    <property type="match status" value="1"/>
</dbReference>
<feature type="transmembrane region" description="Helical" evidence="10">
    <location>
        <begin position="121"/>
        <end position="142"/>
    </location>
</feature>
<dbReference type="PANTHER" id="PTHR43829">
    <property type="entry name" value="AQUAPORIN OR AQUAGLYCEROPORIN RELATED"/>
    <property type="match status" value="1"/>
</dbReference>
<gene>
    <name evidence="11" type="primary">Gf.AQP</name>
</gene>
<evidence type="ECO:0000256" key="5">
    <source>
        <dbReference type="ARBA" id="ARBA00022737"/>
    </source>
</evidence>
<dbReference type="SUPFAM" id="SSF81338">
    <property type="entry name" value="Aquaporin-like"/>
    <property type="match status" value="1"/>
</dbReference>
<proteinExistence type="evidence at transcript level"/>
<keyword evidence="6 10" id="KW-1133">Transmembrane helix</keyword>
<feature type="region of interest" description="Disordered" evidence="9">
    <location>
        <begin position="313"/>
        <end position="342"/>
    </location>
</feature>
<dbReference type="Pfam" id="PF00230">
    <property type="entry name" value="MIP"/>
    <property type="match status" value="1"/>
</dbReference>
<sequence length="342" mass="36760">MTTHQLPRRDFVHLADIQSRPSLYTLWERRRHRQAHWLVECLAEFMGVFFYVYAGVGATVPFLLGSVAGAPALGSIFTIGVAYALGIALALIVCSSTSGGHFNPAVTIAFTLFKKFPPAKALRYIVAQVLGAYIACLLIYVQNKNVIGEIELVLEAKGTLDAVLFTPSGPAGIFALYVAPGTKLRYVFLNEFVCDFLIGIVIWSCLDPTNFSVSPVAAPWVIGFTYAIIVWGYSPAGVATNAARDVGSRLMALTIWGLKAGGGPYAAIAALTNIPATLAAAVFYELVFTDSSRVITPSHVDFIAGHHAHAEHSENAHGLPKMTSFTNSSDEGKAQVHTVEKV</sequence>
<dbReference type="GO" id="GO:0015254">
    <property type="term" value="F:glycerol channel activity"/>
    <property type="evidence" value="ECO:0007669"/>
    <property type="project" value="TreeGrafter"/>
</dbReference>
<name>W0SQ83_GRIFR</name>
<feature type="compositionally biased region" description="Basic and acidic residues" evidence="9">
    <location>
        <begin position="330"/>
        <end position="342"/>
    </location>
</feature>
<comment type="similarity">
    <text evidence="2 8">Belongs to the MIP/aquaporin (TC 1.A.8) family.</text>
</comment>
<dbReference type="Gene3D" id="1.20.1080.10">
    <property type="entry name" value="Glycerol uptake facilitator protein"/>
    <property type="match status" value="1"/>
</dbReference>
<dbReference type="GO" id="GO:0015250">
    <property type="term" value="F:water channel activity"/>
    <property type="evidence" value="ECO:0007669"/>
    <property type="project" value="TreeGrafter"/>
</dbReference>
<reference evidence="11" key="1">
    <citation type="submission" date="2013-07" db="EMBL/GenBank/DDBJ databases">
        <title>Identification of differentially expressed genes in fruiting body hypoplastic mutants of Grifola frondosa.</title>
        <authorList>
            <person name="Kurahashi A."/>
            <person name="Sato M."/>
            <person name="Nishibori K."/>
            <person name="Fujimori F."/>
        </authorList>
    </citation>
    <scope>NUCLEOTIDE SEQUENCE</scope>
    <source>
        <strain evidence="11">M51</strain>
        <tissue evidence="11">Fruiting body</tissue>
    </source>
</reference>
<feature type="transmembrane region" description="Helical" evidence="10">
    <location>
        <begin position="37"/>
        <end position="64"/>
    </location>
</feature>
<evidence type="ECO:0000256" key="6">
    <source>
        <dbReference type="ARBA" id="ARBA00022989"/>
    </source>
</evidence>
<evidence type="ECO:0000256" key="3">
    <source>
        <dbReference type="ARBA" id="ARBA00022448"/>
    </source>
</evidence>
<dbReference type="EMBL" id="AB830709">
    <property type="protein sequence ID" value="BAO31934.1"/>
    <property type="molecule type" value="mRNA"/>
</dbReference>
<dbReference type="AlphaFoldDB" id="W0SQ83"/>
<dbReference type="InterPro" id="IPR022357">
    <property type="entry name" value="MIP_CS"/>
</dbReference>
<dbReference type="InterPro" id="IPR023271">
    <property type="entry name" value="Aquaporin-like"/>
</dbReference>
<keyword evidence="3 8" id="KW-0813">Transport</keyword>
<evidence type="ECO:0000256" key="2">
    <source>
        <dbReference type="ARBA" id="ARBA00006175"/>
    </source>
</evidence>
<protein>
    <submittedName>
        <fullName evidence="11">Aquaporin-like protein</fullName>
    </submittedName>
</protein>
<feature type="transmembrane region" description="Helical" evidence="10">
    <location>
        <begin position="162"/>
        <end position="179"/>
    </location>
</feature>
<feature type="transmembrane region" description="Helical" evidence="10">
    <location>
        <begin position="216"/>
        <end position="234"/>
    </location>
</feature>
<evidence type="ECO:0000256" key="4">
    <source>
        <dbReference type="ARBA" id="ARBA00022692"/>
    </source>
</evidence>
<comment type="subcellular location">
    <subcellularLocation>
        <location evidence="1">Membrane</location>
        <topology evidence="1">Multi-pass membrane protein</topology>
    </subcellularLocation>
</comment>
<evidence type="ECO:0000256" key="10">
    <source>
        <dbReference type="SAM" id="Phobius"/>
    </source>
</evidence>
<evidence type="ECO:0000256" key="7">
    <source>
        <dbReference type="ARBA" id="ARBA00023136"/>
    </source>
</evidence>
<evidence type="ECO:0000256" key="8">
    <source>
        <dbReference type="RuleBase" id="RU000477"/>
    </source>
</evidence>
<feature type="transmembrane region" description="Helical" evidence="10">
    <location>
        <begin position="70"/>
        <end position="94"/>
    </location>
</feature>
<keyword evidence="5" id="KW-0677">Repeat</keyword>
<feature type="transmembrane region" description="Helical" evidence="10">
    <location>
        <begin position="186"/>
        <end position="204"/>
    </location>
</feature>
<dbReference type="InterPro" id="IPR050363">
    <property type="entry name" value="MIP/Aquaporin"/>
</dbReference>
<dbReference type="PRINTS" id="PR00783">
    <property type="entry name" value="MINTRINSICP"/>
</dbReference>
<dbReference type="InterPro" id="IPR000425">
    <property type="entry name" value="MIP"/>
</dbReference>
<evidence type="ECO:0000313" key="11">
    <source>
        <dbReference type="EMBL" id="BAO31934.1"/>
    </source>
</evidence>
<accession>W0SQ83</accession>
<keyword evidence="4 8" id="KW-0812">Transmembrane</keyword>
<keyword evidence="7 10" id="KW-0472">Membrane</keyword>
<evidence type="ECO:0000256" key="9">
    <source>
        <dbReference type="SAM" id="MobiDB-lite"/>
    </source>
</evidence>